<name>A0A6J7R662_9ZZZZ</name>
<comment type="catalytic activity">
    <reaction evidence="6">
        <text>(2S)-2-hydroxy-3-oxobutyl phosphate + 5-amino-6-(D-ribitylamino)uracil = 6,7-dimethyl-8-(1-D-ribityl)lumazine + phosphate + 2 H2O + H(+)</text>
        <dbReference type="Rhea" id="RHEA:26152"/>
        <dbReference type="ChEBI" id="CHEBI:15377"/>
        <dbReference type="ChEBI" id="CHEBI:15378"/>
        <dbReference type="ChEBI" id="CHEBI:15934"/>
        <dbReference type="ChEBI" id="CHEBI:43474"/>
        <dbReference type="ChEBI" id="CHEBI:58201"/>
        <dbReference type="ChEBI" id="CHEBI:58830"/>
        <dbReference type="EC" id="2.5.1.78"/>
    </reaction>
</comment>
<dbReference type="NCBIfam" id="TIGR00114">
    <property type="entry name" value="lumazine-synth"/>
    <property type="match status" value="1"/>
</dbReference>
<dbReference type="CDD" id="cd09209">
    <property type="entry name" value="Lumazine_synthase-I"/>
    <property type="match status" value="1"/>
</dbReference>
<evidence type="ECO:0000256" key="3">
    <source>
        <dbReference type="ARBA" id="ARBA00012664"/>
    </source>
</evidence>
<dbReference type="PANTHER" id="PTHR21058:SF0">
    <property type="entry name" value="6,7-DIMETHYL-8-RIBITYLLUMAZINE SYNTHASE"/>
    <property type="match status" value="1"/>
</dbReference>
<dbReference type="Pfam" id="PF00885">
    <property type="entry name" value="DMRL_synthase"/>
    <property type="match status" value="1"/>
</dbReference>
<evidence type="ECO:0000256" key="1">
    <source>
        <dbReference type="ARBA" id="ARBA00004917"/>
    </source>
</evidence>
<comment type="similarity">
    <text evidence="2">Belongs to the DMRL synthase family.</text>
</comment>
<dbReference type="GO" id="GO:0000906">
    <property type="term" value="F:6,7-dimethyl-8-ribityllumazine synthase activity"/>
    <property type="evidence" value="ECO:0007669"/>
    <property type="project" value="UniProtKB-EC"/>
</dbReference>
<sequence length="160" mass="16518">MGVSALEPLNLDAAGMKLAIVAARFNEHITKPLVEGALEKITELGGSDVAVYWVPGAFEIPLIAKEVTAKADAVICVGAIVRGDTAHFEYVAGPCADACAQISVDTGVPIAFGVLTTNTEQQAFDRCGGSEGNKGAEAAATAIEMVQLLRALRGGSRESM</sequence>
<comment type="pathway">
    <text evidence="1">Cofactor biosynthesis; riboflavin biosynthesis; riboflavin from 2-hydroxy-3-oxobutyl phosphate and 5-amino-6-(D-ribitylamino)uracil: step 1/2.</text>
</comment>
<evidence type="ECO:0000313" key="7">
    <source>
        <dbReference type="EMBL" id="CAB4975154.1"/>
    </source>
</evidence>
<dbReference type="PANTHER" id="PTHR21058">
    <property type="entry name" value="6,7-DIMETHYL-8-RIBITYLLUMAZINE SYNTHASE DMRL SYNTHASE LUMAZINE SYNTHASE"/>
    <property type="match status" value="1"/>
</dbReference>
<dbReference type="SUPFAM" id="SSF52121">
    <property type="entry name" value="Lumazine synthase"/>
    <property type="match status" value="1"/>
</dbReference>
<dbReference type="GO" id="GO:0009231">
    <property type="term" value="P:riboflavin biosynthetic process"/>
    <property type="evidence" value="ECO:0007669"/>
    <property type="project" value="UniProtKB-UniPathway"/>
</dbReference>
<gene>
    <name evidence="7" type="ORF">UFOPK3897_00764</name>
    <name evidence="8" type="ORF">UFOPK4121_00848</name>
</gene>
<dbReference type="EMBL" id="CAFBPQ010000023">
    <property type="protein sequence ID" value="CAB5024229.1"/>
    <property type="molecule type" value="Genomic_DNA"/>
</dbReference>
<dbReference type="AlphaFoldDB" id="A0A6J7R662"/>
<keyword evidence="5" id="KW-0808">Transferase</keyword>
<dbReference type="GO" id="GO:0009349">
    <property type="term" value="C:riboflavin synthase complex"/>
    <property type="evidence" value="ECO:0007669"/>
    <property type="project" value="InterPro"/>
</dbReference>
<dbReference type="Gene3D" id="3.40.50.960">
    <property type="entry name" value="Lumazine/riboflavin synthase"/>
    <property type="match status" value="1"/>
</dbReference>
<protein>
    <recommendedName>
        <fullName evidence="3">6,7-dimethyl-8-ribityllumazine synthase</fullName>
        <ecNumber evidence="3">2.5.1.78</ecNumber>
    </recommendedName>
</protein>
<evidence type="ECO:0000313" key="8">
    <source>
        <dbReference type="EMBL" id="CAB5024229.1"/>
    </source>
</evidence>
<dbReference type="EC" id="2.5.1.78" evidence="3"/>
<dbReference type="InterPro" id="IPR036467">
    <property type="entry name" value="LS/RS_sf"/>
</dbReference>
<reference evidence="8" key="1">
    <citation type="submission" date="2020-05" db="EMBL/GenBank/DDBJ databases">
        <authorList>
            <person name="Chiriac C."/>
            <person name="Salcher M."/>
            <person name="Ghai R."/>
            <person name="Kavagutti S V."/>
        </authorList>
    </citation>
    <scope>NUCLEOTIDE SEQUENCE</scope>
</reference>
<organism evidence="8">
    <name type="scientific">freshwater metagenome</name>
    <dbReference type="NCBI Taxonomy" id="449393"/>
    <lineage>
        <taxon>unclassified sequences</taxon>
        <taxon>metagenomes</taxon>
        <taxon>ecological metagenomes</taxon>
    </lineage>
</organism>
<dbReference type="InterPro" id="IPR034964">
    <property type="entry name" value="LS"/>
</dbReference>
<evidence type="ECO:0000256" key="6">
    <source>
        <dbReference type="ARBA" id="ARBA00048785"/>
    </source>
</evidence>
<evidence type="ECO:0000256" key="4">
    <source>
        <dbReference type="ARBA" id="ARBA00022619"/>
    </source>
</evidence>
<dbReference type="HAMAP" id="MF_00178">
    <property type="entry name" value="Lumazine_synth"/>
    <property type="match status" value="1"/>
</dbReference>
<evidence type="ECO:0000256" key="2">
    <source>
        <dbReference type="ARBA" id="ARBA00007424"/>
    </source>
</evidence>
<dbReference type="InterPro" id="IPR002180">
    <property type="entry name" value="LS/RS"/>
</dbReference>
<dbReference type="EMBL" id="CAFBOF010000012">
    <property type="protein sequence ID" value="CAB4975154.1"/>
    <property type="molecule type" value="Genomic_DNA"/>
</dbReference>
<dbReference type="UniPathway" id="UPA00275">
    <property type="reaction ID" value="UER00404"/>
</dbReference>
<accession>A0A6J7R662</accession>
<evidence type="ECO:0000256" key="5">
    <source>
        <dbReference type="ARBA" id="ARBA00022679"/>
    </source>
</evidence>
<keyword evidence="4" id="KW-0686">Riboflavin biosynthesis</keyword>
<proteinExistence type="inferred from homology"/>